<organism evidence="1 2">
    <name type="scientific">Daphnia sinensis</name>
    <dbReference type="NCBI Taxonomy" id="1820382"/>
    <lineage>
        <taxon>Eukaryota</taxon>
        <taxon>Metazoa</taxon>
        <taxon>Ecdysozoa</taxon>
        <taxon>Arthropoda</taxon>
        <taxon>Crustacea</taxon>
        <taxon>Branchiopoda</taxon>
        <taxon>Diplostraca</taxon>
        <taxon>Cladocera</taxon>
        <taxon>Anomopoda</taxon>
        <taxon>Daphniidae</taxon>
        <taxon>Daphnia</taxon>
        <taxon>Daphnia similis group</taxon>
    </lineage>
</organism>
<evidence type="ECO:0000313" key="2">
    <source>
        <dbReference type="Proteomes" id="UP000820818"/>
    </source>
</evidence>
<dbReference type="EMBL" id="WJBH02000010">
    <property type="protein sequence ID" value="KAI9551994.1"/>
    <property type="molecule type" value="Genomic_DNA"/>
</dbReference>
<reference evidence="1 2" key="1">
    <citation type="submission" date="2022-05" db="EMBL/GenBank/DDBJ databases">
        <title>A multi-omics perspective on studying reproductive biology in Daphnia sinensis.</title>
        <authorList>
            <person name="Jia J."/>
        </authorList>
    </citation>
    <scope>NUCLEOTIDE SEQUENCE [LARGE SCALE GENOMIC DNA]</scope>
    <source>
        <strain evidence="1 2">WSL</strain>
    </source>
</reference>
<accession>A0AAD5KHD8</accession>
<name>A0AAD5KHD8_9CRUS</name>
<keyword evidence="2" id="KW-1185">Reference proteome</keyword>
<comment type="caution">
    <text evidence="1">The sequence shown here is derived from an EMBL/GenBank/DDBJ whole genome shotgun (WGS) entry which is preliminary data.</text>
</comment>
<dbReference type="AlphaFoldDB" id="A0AAD5KHD8"/>
<protein>
    <submittedName>
        <fullName evidence="1">Uncharacterized protein</fullName>
    </submittedName>
</protein>
<sequence>MRSPKWSGNFVCHNRIIQEGTHLASSIGDAGGSREKDKLRDGNKLLFFSSIVLFESYSSAHVPSVLQHFSLLAIGGPS</sequence>
<gene>
    <name evidence="1" type="ORF">GHT06_022331</name>
</gene>
<evidence type="ECO:0000313" key="1">
    <source>
        <dbReference type="EMBL" id="KAI9551994.1"/>
    </source>
</evidence>
<dbReference type="Proteomes" id="UP000820818">
    <property type="component" value="Linkage Group LG10"/>
</dbReference>
<proteinExistence type="predicted"/>